<dbReference type="SUPFAM" id="SSF55874">
    <property type="entry name" value="ATPase domain of HSP90 chaperone/DNA topoisomerase II/histidine kinase"/>
    <property type="match status" value="1"/>
</dbReference>
<keyword evidence="3" id="KW-0597">Phosphoprotein</keyword>
<keyword evidence="6 10" id="KW-0418">Kinase</keyword>
<feature type="domain" description="Histidine kinase" evidence="9">
    <location>
        <begin position="197"/>
        <end position="383"/>
    </location>
</feature>
<dbReference type="SMART" id="SM00387">
    <property type="entry name" value="HATPase_c"/>
    <property type="match status" value="1"/>
</dbReference>
<evidence type="ECO:0000256" key="7">
    <source>
        <dbReference type="ARBA" id="ARBA00022989"/>
    </source>
</evidence>
<evidence type="ECO:0000256" key="5">
    <source>
        <dbReference type="ARBA" id="ARBA00022692"/>
    </source>
</evidence>
<keyword evidence="7 8" id="KW-1133">Transmembrane helix</keyword>
<evidence type="ECO:0000256" key="6">
    <source>
        <dbReference type="ARBA" id="ARBA00022777"/>
    </source>
</evidence>
<dbReference type="Gene3D" id="1.10.287.130">
    <property type="match status" value="1"/>
</dbReference>
<dbReference type="CDD" id="cd00082">
    <property type="entry name" value="HisKA"/>
    <property type="match status" value="1"/>
</dbReference>
<keyword evidence="5 8" id="KW-0812">Transmembrane</keyword>
<dbReference type="InterPro" id="IPR005467">
    <property type="entry name" value="His_kinase_dom"/>
</dbReference>
<dbReference type="EC" id="2.7.13.3" evidence="2"/>
<proteinExistence type="predicted"/>
<dbReference type="RefSeq" id="WP_256539458.1">
    <property type="nucleotide sequence ID" value="NZ_JANHOH010000002.1"/>
</dbReference>
<dbReference type="InterPro" id="IPR003661">
    <property type="entry name" value="HisK_dim/P_dom"/>
</dbReference>
<sequence>MGAVIYYFAINHIARTLLDDHLSEEVSEVIGYVNLKKELPKQVDFDEDQTTFALLKDQHVPTRFYDTLYNNPKLAGTRAGRAVEGTMALNDRLYRFNIIISKESTEYLLQIITTITLVLVLGLFLVLFLTNRYLLGDLWKPFYRILGQLKAFNVSEPVEFNRVESKIDEFAELDDAVYLMAKRVKGDYQNLKHFTDNASHEMLTPLAVITSKLDTFIQDETLRKEQFDQIQDIYSAAGKLSRLNQSLLLLVKIENDLITDTEESELQEVILEKLKQFQELLSSKEITVETALTVKKLKVSKYLIDILLNNLISNAIRHNYSNGHIKIILTGSHLVFENTGSAVTLDSTAIFNRFQKGSGSEGTGLGLAIVRNICKVYGWTIDYKFVDGFHSFEIGWNQTEIPQVLH</sequence>
<dbReference type="InterPro" id="IPR003594">
    <property type="entry name" value="HATPase_dom"/>
</dbReference>
<keyword evidence="8" id="KW-0472">Membrane</keyword>
<evidence type="ECO:0000256" key="2">
    <source>
        <dbReference type="ARBA" id="ARBA00012438"/>
    </source>
</evidence>
<comment type="catalytic activity">
    <reaction evidence="1">
        <text>ATP + protein L-histidine = ADP + protein N-phospho-L-histidine.</text>
        <dbReference type="EC" id="2.7.13.3"/>
    </reaction>
</comment>
<evidence type="ECO:0000313" key="11">
    <source>
        <dbReference type="Proteomes" id="UP001204376"/>
    </source>
</evidence>
<dbReference type="EMBL" id="JANHOH010000002">
    <property type="protein sequence ID" value="MCQ6959274.1"/>
    <property type="molecule type" value="Genomic_DNA"/>
</dbReference>
<dbReference type="SMART" id="SM00388">
    <property type="entry name" value="HisKA"/>
    <property type="match status" value="1"/>
</dbReference>
<dbReference type="Proteomes" id="UP001204376">
    <property type="component" value="Unassembled WGS sequence"/>
</dbReference>
<protein>
    <recommendedName>
        <fullName evidence="2">histidine kinase</fullName>
        <ecNumber evidence="2">2.7.13.3</ecNumber>
    </recommendedName>
</protein>
<dbReference type="PANTHER" id="PTHR45436:SF5">
    <property type="entry name" value="SENSOR HISTIDINE KINASE TRCS"/>
    <property type="match status" value="1"/>
</dbReference>
<keyword evidence="11" id="KW-1185">Reference proteome</keyword>
<comment type="caution">
    <text evidence="10">The sequence shown here is derived from an EMBL/GenBank/DDBJ whole genome shotgun (WGS) entry which is preliminary data.</text>
</comment>
<accession>A0ABT1T3V1</accession>
<evidence type="ECO:0000256" key="1">
    <source>
        <dbReference type="ARBA" id="ARBA00000085"/>
    </source>
</evidence>
<evidence type="ECO:0000256" key="3">
    <source>
        <dbReference type="ARBA" id="ARBA00022553"/>
    </source>
</evidence>
<evidence type="ECO:0000313" key="10">
    <source>
        <dbReference type="EMBL" id="MCQ6959274.1"/>
    </source>
</evidence>
<dbReference type="GO" id="GO:0016301">
    <property type="term" value="F:kinase activity"/>
    <property type="evidence" value="ECO:0007669"/>
    <property type="project" value="UniProtKB-KW"/>
</dbReference>
<reference evidence="10 11" key="1">
    <citation type="submission" date="2022-07" db="EMBL/GenBank/DDBJ databases">
        <title>Mucilaginibacter sp. JC4.</title>
        <authorList>
            <person name="Le V."/>
            <person name="Ko S.-R."/>
            <person name="Ahn C.-Y."/>
            <person name="Oh H.-M."/>
        </authorList>
    </citation>
    <scope>NUCLEOTIDE SEQUENCE [LARGE SCALE GENOMIC DNA]</scope>
    <source>
        <strain evidence="10 11">JC4</strain>
    </source>
</reference>
<dbReference type="Gene3D" id="3.30.565.10">
    <property type="entry name" value="Histidine kinase-like ATPase, C-terminal domain"/>
    <property type="match status" value="1"/>
</dbReference>
<keyword evidence="4" id="KW-0808">Transferase</keyword>
<dbReference type="PROSITE" id="PS50109">
    <property type="entry name" value="HIS_KIN"/>
    <property type="match status" value="1"/>
</dbReference>
<evidence type="ECO:0000259" key="9">
    <source>
        <dbReference type="PROSITE" id="PS50109"/>
    </source>
</evidence>
<dbReference type="Pfam" id="PF00512">
    <property type="entry name" value="HisKA"/>
    <property type="match status" value="1"/>
</dbReference>
<dbReference type="SUPFAM" id="SSF47384">
    <property type="entry name" value="Homodimeric domain of signal transducing histidine kinase"/>
    <property type="match status" value="1"/>
</dbReference>
<evidence type="ECO:0000256" key="8">
    <source>
        <dbReference type="SAM" id="Phobius"/>
    </source>
</evidence>
<gene>
    <name evidence="10" type="ORF">NPE20_14960</name>
</gene>
<dbReference type="InterPro" id="IPR050428">
    <property type="entry name" value="TCS_sensor_his_kinase"/>
</dbReference>
<name>A0ABT1T3V1_9SPHI</name>
<dbReference type="PANTHER" id="PTHR45436">
    <property type="entry name" value="SENSOR HISTIDINE KINASE YKOH"/>
    <property type="match status" value="1"/>
</dbReference>
<evidence type="ECO:0000256" key="4">
    <source>
        <dbReference type="ARBA" id="ARBA00022679"/>
    </source>
</evidence>
<dbReference type="Pfam" id="PF02518">
    <property type="entry name" value="HATPase_c"/>
    <property type="match status" value="1"/>
</dbReference>
<dbReference type="CDD" id="cd00075">
    <property type="entry name" value="HATPase"/>
    <property type="match status" value="1"/>
</dbReference>
<feature type="transmembrane region" description="Helical" evidence="8">
    <location>
        <begin position="107"/>
        <end position="130"/>
    </location>
</feature>
<organism evidence="10 11">
    <name type="scientific">Mucilaginibacter aquariorum</name>
    <dbReference type="NCBI Taxonomy" id="2967225"/>
    <lineage>
        <taxon>Bacteria</taxon>
        <taxon>Pseudomonadati</taxon>
        <taxon>Bacteroidota</taxon>
        <taxon>Sphingobacteriia</taxon>
        <taxon>Sphingobacteriales</taxon>
        <taxon>Sphingobacteriaceae</taxon>
        <taxon>Mucilaginibacter</taxon>
    </lineage>
</organism>
<dbReference type="InterPro" id="IPR036890">
    <property type="entry name" value="HATPase_C_sf"/>
</dbReference>
<dbReference type="InterPro" id="IPR036097">
    <property type="entry name" value="HisK_dim/P_sf"/>
</dbReference>